<feature type="active site" description="Proton donor" evidence="3">
    <location>
        <position position="82"/>
    </location>
</feature>
<evidence type="ECO:0000313" key="7">
    <source>
        <dbReference type="Proteomes" id="UP000190135"/>
    </source>
</evidence>
<dbReference type="PANTHER" id="PTHR30304">
    <property type="entry name" value="D-TAGATOSE-1,6-BISPHOSPHATE ALDOLASE"/>
    <property type="match status" value="1"/>
</dbReference>
<dbReference type="Gene3D" id="3.20.20.70">
    <property type="entry name" value="Aldolase class I"/>
    <property type="match status" value="1"/>
</dbReference>
<evidence type="ECO:0000256" key="1">
    <source>
        <dbReference type="ARBA" id="ARBA00005215"/>
    </source>
</evidence>
<dbReference type="GO" id="GO:0016832">
    <property type="term" value="F:aldehyde-lyase activity"/>
    <property type="evidence" value="ECO:0007669"/>
    <property type="project" value="InterPro"/>
</dbReference>
<dbReference type="PIRSF" id="PIRSF001359">
    <property type="entry name" value="F_bP_aldolase_II"/>
    <property type="match status" value="1"/>
</dbReference>
<accession>A0A1T4SGM0</accession>
<feature type="binding site" evidence="4">
    <location>
        <begin position="230"/>
        <end position="233"/>
    </location>
    <ligand>
        <name>dihydroxyacetone phosphate</name>
        <dbReference type="ChEBI" id="CHEBI:57642"/>
    </ligand>
</feature>
<dbReference type="SUPFAM" id="SSF51569">
    <property type="entry name" value="Aldolase"/>
    <property type="match status" value="1"/>
</dbReference>
<keyword evidence="7" id="KW-1185">Reference proteome</keyword>
<comment type="pathway">
    <text evidence="1">Carbohydrate biosynthesis; Calvin cycle.</text>
</comment>
<dbReference type="Pfam" id="PF01116">
    <property type="entry name" value="F_bP_aldolase"/>
    <property type="match status" value="1"/>
</dbReference>
<dbReference type="EMBL" id="FUXL01000010">
    <property type="protein sequence ID" value="SKA26951.1"/>
    <property type="molecule type" value="Genomic_DNA"/>
</dbReference>
<evidence type="ECO:0000256" key="4">
    <source>
        <dbReference type="PIRSR" id="PIRSR001359-2"/>
    </source>
</evidence>
<keyword evidence="2" id="KW-0113">Calvin cycle</keyword>
<dbReference type="AlphaFoldDB" id="A0A1T4SGM0"/>
<feature type="binding site" evidence="5">
    <location>
        <position position="208"/>
    </location>
    <ligand>
        <name>Zn(2+)</name>
        <dbReference type="ChEBI" id="CHEBI:29105"/>
        <label>1</label>
        <note>catalytic</note>
    </ligand>
</feature>
<evidence type="ECO:0000313" key="6">
    <source>
        <dbReference type="EMBL" id="SKA26951.1"/>
    </source>
</evidence>
<dbReference type="PANTHER" id="PTHR30304:SF0">
    <property type="entry name" value="D-TAGATOSE-1,6-BISPHOSPHATE ALDOLASE SUBUNIT GATY-RELATED"/>
    <property type="match status" value="1"/>
</dbReference>
<feature type="binding site" evidence="4">
    <location>
        <begin position="209"/>
        <end position="211"/>
    </location>
    <ligand>
        <name>dihydroxyacetone phosphate</name>
        <dbReference type="ChEBI" id="CHEBI:57642"/>
    </ligand>
</feature>
<name>A0A1T4SGM0_9HYPH</name>
<reference evidence="6 7" key="1">
    <citation type="submission" date="2017-02" db="EMBL/GenBank/DDBJ databases">
        <authorList>
            <person name="Peterson S.W."/>
        </authorList>
    </citation>
    <scope>NUCLEOTIDE SEQUENCE [LARGE SCALE GENOMIC DNA]</scope>
    <source>
        <strain evidence="6 7">USBA 369</strain>
    </source>
</reference>
<dbReference type="OrthoDB" id="9803995at2"/>
<feature type="binding site" evidence="5">
    <location>
        <position position="104"/>
    </location>
    <ligand>
        <name>Zn(2+)</name>
        <dbReference type="ChEBI" id="CHEBI:29105"/>
        <label>2</label>
    </ligand>
</feature>
<keyword evidence="5" id="KW-0862">Zinc</keyword>
<sequence length="281" mass="30228">MPLVPMKELLSDAVARDYTVVQFNTDCIEITQAFLRTAEANRAPIIIGVGQGAAKDGKIEPIAAMLRDYCSRSKLPVSLHLDHSEDPAQVMQALRAGFTSIMIDGSARQLPENIAVTSEVVEMCRPLGVSVEAELGRIPGVEDDLVVSEDQANKVELSVVEEFVGKVTTDALAVAVGTAHGIYKSEPKIDFELLDQVLKATSTPLVLHGGSGVPDASLRKAFDMGIKKLNVGTELRLGFLKGVHAGVEAGDNIYACFERGRQIVDKLVFDKLKISRSEGKA</sequence>
<evidence type="ECO:0000256" key="3">
    <source>
        <dbReference type="PIRSR" id="PIRSR001359-1"/>
    </source>
</evidence>
<dbReference type="UniPathway" id="UPA00116"/>
<organism evidence="6 7">
    <name type="scientific">Consotaella salsifontis</name>
    <dbReference type="NCBI Taxonomy" id="1365950"/>
    <lineage>
        <taxon>Bacteria</taxon>
        <taxon>Pseudomonadati</taxon>
        <taxon>Pseudomonadota</taxon>
        <taxon>Alphaproteobacteria</taxon>
        <taxon>Hyphomicrobiales</taxon>
        <taxon>Aurantimonadaceae</taxon>
        <taxon>Consotaella</taxon>
    </lineage>
</organism>
<comment type="cofactor">
    <cofactor evidence="5">
        <name>Zn(2+)</name>
        <dbReference type="ChEBI" id="CHEBI:29105"/>
    </cofactor>
    <text evidence="5">Binds 2 Zn(2+) ions per subunit. One is catalytic and the other provides a structural contribution.</text>
</comment>
<dbReference type="CDD" id="cd00947">
    <property type="entry name" value="TBP_aldolase_IIB"/>
    <property type="match status" value="1"/>
</dbReference>
<feature type="binding site" evidence="5">
    <location>
        <position position="134"/>
    </location>
    <ligand>
        <name>Zn(2+)</name>
        <dbReference type="ChEBI" id="CHEBI:29105"/>
        <label>2</label>
    </ligand>
</feature>
<dbReference type="Proteomes" id="UP000190135">
    <property type="component" value="Unassembled WGS sequence"/>
</dbReference>
<gene>
    <name evidence="6" type="ORF">SAMN05428963_110141</name>
</gene>
<feature type="binding site" evidence="4">
    <location>
        <position position="181"/>
    </location>
    <ligand>
        <name>dihydroxyacetone phosphate</name>
        <dbReference type="ChEBI" id="CHEBI:57642"/>
    </ligand>
</feature>
<feature type="binding site" evidence="5">
    <location>
        <position position="83"/>
    </location>
    <ligand>
        <name>Zn(2+)</name>
        <dbReference type="ChEBI" id="CHEBI:29105"/>
        <label>1</label>
        <note>catalytic</note>
    </ligand>
</feature>
<dbReference type="InterPro" id="IPR050246">
    <property type="entry name" value="Class_II_FBP_aldolase"/>
</dbReference>
<dbReference type="InterPro" id="IPR000771">
    <property type="entry name" value="FBA_II"/>
</dbReference>
<evidence type="ECO:0000256" key="2">
    <source>
        <dbReference type="ARBA" id="ARBA00022567"/>
    </source>
</evidence>
<feature type="binding site" evidence="5">
    <location>
        <position position="180"/>
    </location>
    <ligand>
        <name>Zn(2+)</name>
        <dbReference type="ChEBI" id="CHEBI:29105"/>
        <label>1</label>
        <note>catalytic</note>
    </ligand>
</feature>
<proteinExistence type="predicted"/>
<dbReference type="RefSeq" id="WP_078709238.1">
    <property type="nucleotide sequence ID" value="NZ_FUXL01000010.1"/>
</dbReference>
<dbReference type="NCBIfam" id="TIGR00167">
    <property type="entry name" value="cbbA"/>
    <property type="match status" value="1"/>
</dbReference>
<dbReference type="GO" id="GO:0019253">
    <property type="term" value="P:reductive pentose-phosphate cycle"/>
    <property type="evidence" value="ECO:0007669"/>
    <property type="project" value="UniProtKB-UniPathway"/>
</dbReference>
<protein>
    <submittedName>
        <fullName evidence="6">Fructose-bisphosphate aldolase</fullName>
    </submittedName>
</protein>
<dbReference type="InterPro" id="IPR013785">
    <property type="entry name" value="Aldolase_TIM"/>
</dbReference>
<keyword evidence="5" id="KW-0479">Metal-binding</keyword>
<dbReference type="STRING" id="1365950.SAMN05428963_110141"/>
<evidence type="ECO:0000256" key="5">
    <source>
        <dbReference type="PIRSR" id="PIRSR001359-3"/>
    </source>
</evidence>
<dbReference type="GO" id="GO:0008270">
    <property type="term" value="F:zinc ion binding"/>
    <property type="evidence" value="ECO:0007669"/>
    <property type="project" value="InterPro"/>
</dbReference>